<dbReference type="AlphaFoldDB" id="A0A8C4RVD4"/>
<reference evidence="1" key="3">
    <citation type="submission" date="2025-09" db="UniProtKB">
        <authorList>
            <consortium name="Ensembl"/>
        </authorList>
    </citation>
    <scope>IDENTIFICATION</scope>
</reference>
<dbReference type="Proteomes" id="UP000694620">
    <property type="component" value="Chromosome 1"/>
</dbReference>
<accession>A0A8C4RVD4</accession>
<keyword evidence="2" id="KW-1185">Reference proteome</keyword>
<organism evidence="1 2">
    <name type="scientific">Erpetoichthys calabaricus</name>
    <name type="common">Rope fish</name>
    <name type="synonym">Calamoichthys calabaricus</name>
    <dbReference type="NCBI Taxonomy" id="27687"/>
    <lineage>
        <taxon>Eukaryota</taxon>
        <taxon>Metazoa</taxon>
        <taxon>Chordata</taxon>
        <taxon>Craniata</taxon>
        <taxon>Vertebrata</taxon>
        <taxon>Euteleostomi</taxon>
        <taxon>Actinopterygii</taxon>
        <taxon>Polypteriformes</taxon>
        <taxon>Polypteridae</taxon>
        <taxon>Erpetoichthys</taxon>
    </lineage>
</organism>
<proteinExistence type="predicted"/>
<protein>
    <submittedName>
        <fullName evidence="1">Uncharacterized protein</fullName>
    </submittedName>
</protein>
<name>A0A8C4RVD4_ERPCA</name>
<dbReference type="Ensembl" id="ENSECRT00000007549.1">
    <property type="protein sequence ID" value="ENSECRP00000007429.1"/>
    <property type="gene ID" value="ENSECRG00000004958.1"/>
</dbReference>
<sequence length="73" mass="8386">MEETETPPRMSSSSPGVIRHAYCYTELKQFLNNSMPFENPSSKRQDHLLDLIQLRDRGAPPEQSLLRNGSRQV</sequence>
<evidence type="ECO:0000313" key="2">
    <source>
        <dbReference type="Proteomes" id="UP000694620"/>
    </source>
</evidence>
<reference evidence="1" key="2">
    <citation type="submission" date="2025-08" db="UniProtKB">
        <authorList>
            <consortium name="Ensembl"/>
        </authorList>
    </citation>
    <scope>IDENTIFICATION</scope>
</reference>
<reference evidence="1" key="1">
    <citation type="submission" date="2021-06" db="EMBL/GenBank/DDBJ databases">
        <authorList>
            <consortium name="Wellcome Sanger Institute Data Sharing"/>
        </authorList>
    </citation>
    <scope>NUCLEOTIDE SEQUENCE [LARGE SCALE GENOMIC DNA]</scope>
</reference>
<evidence type="ECO:0000313" key="1">
    <source>
        <dbReference type="Ensembl" id="ENSECRP00000007429.1"/>
    </source>
</evidence>